<protein>
    <recommendedName>
        <fullName evidence="3">HPt domain-containing protein</fullName>
    </recommendedName>
</protein>
<dbReference type="Proteomes" id="UP000326944">
    <property type="component" value="Chromosome"/>
</dbReference>
<name>A0A5P8P1L6_9BACT</name>
<sequence length="169" mass="19525">MLNKVEIDDTISKEDNIASILELAKSVCDNVFRDKETSFRIPYIYDYSIPANELGLDKKLIIQLIEDYISQIFKTYNMFHDSLENISKTIGSEKELKKLELKNLAHKNLGVARNLRIEDAQVLLTDLMNKHDDLEHLKRCIEALMACAFKLNPSYAYDVLKLKKVKDSL</sequence>
<gene>
    <name evidence="1" type="ORF">FJR48_06930</name>
</gene>
<reference evidence="1 2" key="1">
    <citation type="submission" date="2019-09" db="EMBL/GenBank/DDBJ databases">
        <title>Sulfurimonas gotlandica sp. nov., a chemoautotrophic and psychrotolerant epsilonproteobacterium isolated from a pelagic redoxcline, and an emended description of the genus Sulfurimonas.</title>
        <authorList>
            <person name="Wang S."/>
            <person name="Jiang L."/>
            <person name="Shao S."/>
        </authorList>
    </citation>
    <scope>NUCLEOTIDE SEQUENCE [LARGE SCALE GENOMIC DNA]</scope>
    <source>
        <strain evidence="1 2">GYSZ_1</strain>
    </source>
</reference>
<dbReference type="KEGG" id="sulg:FJR48_06930"/>
<evidence type="ECO:0008006" key="3">
    <source>
        <dbReference type="Google" id="ProtNLM"/>
    </source>
</evidence>
<proteinExistence type="predicted"/>
<dbReference type="RefSeq" id="WP_152307421.1">
    <property type="nucleotide sequence ID" value="NZ_CP043617.1"/>
</dbReference>
<evidence type="ECO:0000313" key="2">
    <source>
        <dbReference type="Proteomes" id="UP000326944"/>
    </source>
</evidence>
<dbReference type="AlphaFoldDB" id="A0A5P8P1L6"/>
<organism evidence="1 2">
    <name type="scientific">Sulfurimonas lithotrophica</name>
    <dbReference type="NCBI Taxonomy" id="2590022"/>
    <lineage>
        <taxon>Bacteria</taxon>
        <taxon>Pseudomonadati</taxon>
        <taxon>Campylobacterota</taxon>
        <taxon>Epsilonproteobacteria</taxon>
        <taxon>Campylobacterales</taxon>
        <taxon>Sulfurimonadaceae</taxon>
        <taxon>Sulfurimonas</taxon>
    </lineage>
</organism>
<dbReference type="EMBL" id="CP043617">
    <property type="protein sequence ID" value="QFR49477.1"/>
    <property type="molecule type" value="Genomic_DNA"/>
</dbReference>
<accession>A0A5P8P1L6</accession>
<evidence type="ECO:0000313" key="1">
    <source>
        <dbReference type="EMBL" id="QFR49477.1"/>
    </source>
</evidence>
<dbReference type="OrthoDB" id="5334131at2"/>
<keyword evidence="2" id="KW-1185">Reference proteome</keyword>